<dbReference type="AlphaFoldDB" id="A0A6J4V2X0"/>
<name>A0A6J4V2X0_9BACT</name>
<protein>
    <submittedName>
        <fullName evidence="1">Uncharacterized protein</fullName>
    </submittedName>
</protein>
<gene>
    <name evidence="1" type="ORF">AVDCRST_MAG73-4091</name>
</gene>
<reference evidence="1" key="1">
    <citation type="submission" date="2020-02" db="EMBL/GenBank/DDBJ databases">
        <authorList>
            <person name="Meier V. D."/>
        </authorList>
    </citation>
    <scope>NUCLEOTIDE SEQUENCE</scope>
    <source>
        <strain evidence="1">AVDCRST_MAG73</strain>
    </source>
</reference>
<dbReference type="EMBL" id="CADCWE010000263">
    <property type="protein sequence ID" value="CAA9565207.1"/>
    <property type="molecule type" value="Genomic_DNA"/>
</dbReference>
<evidence type="ECO:0000313" key="1">
    <source>
        <dbReference type="EMBL" id="CAA9565207.1"/>
    </source>
</evidence>
<accession>A0A6J4V2X0</accession>
<sequence>MHRRHAERRRPSFGGVLVTTLADPVGNPSTPLTRTMHATRIVAESPVTPAADAPCRVTRLFGRCCARASR</sequence>
<proteinExistence type="predicted"/>
<organism evidence="1">
    <name type="scientific">uncultured Thermomicrobiales bacterium</name>
    <dbReference type="NCBI Taxonomy" id="1645740"/>
    <lineage>
        <taxon>Bacteria</taxon>
        <taxon>Pseudomonadati</taxon>
        <taxon>Thermomicrobiota</taxon>
        <taxon>Thermomicrobia</taxon>
        <taxon>Thermomicrobiales</taxon>
        <taxon>environmental samples</taxon>
    </lineage>
</organism>